<dbReference type="GO" id="GO:0005634">
    <property type="term" value="C:nucleus"/>
    <property type="evidence" value="ECO:0007669"/>
    <property type="project" value="TreeGrafter"/>
</dbReference>
<dbReference type="GO" id="GO:0043248">
    <property type="term" value="P:proteasome assembly"/>
    <property type="evidence" value="ECO:0007669"/>
    <property type="project" value="TreeGrafter"/>
</dbReference>
<dbReference type="GO" id="GO:0005829">
    <property type="term" value="C:cytosol"/>
    <property type="evidence" value="ECO:0007669"/>
    <property type="project" value="TreeGrafter"/>
</dbReference>
<sequence>MLVLPSVSIGNVPQLAIDLLIYTYGFECIKCLDNDDIVPFFGPMDYLGSADGSVSEISPKTSQDAKQDAKQDINKIEVATAVQLYKLGDVYLIQIRSPPVSGRDVPFLTKLFEDADVKQAMSTDAGQQCIVVGSADAGCHPAGVPSSKIEDIPKSSVLKEQNSPSLSSQLPSFPDSGYTSTALGMFGTQAVVSWVYEGDNSIDALELATRIVQLAKLPEKRLVPPISWSRVYGKDIPLGVEEGIYC</sequence>
<name>A0AAV5RJG4_STABA</name>
<dbReference type="EMBL" id="BTGC01000008">
    <property type="protein sequence ID" value="GMM51699.1"/>
    <property type="molecule type" value="Genomic_DNA"/>
</dbReference>
<evidence type="ECO:0000313" key="6">
    <source>
        <dbReference type="Proteomes" id="UP001362899"/>
    </source>
</evidence>
<organism evidence="5 6">
    <name type="scientific">Starmerella bacillaris</name>
    <name type="common">Yeast</name>
    <name type="synonym">Candida zemplinina</name>
    <dbReference type="NCBI Taxonomy" id="1247836"/>
    <lineage>
        <taxon>Eukaryota</taxon>
        <taxon>Fungi</taxon>
        <taxon>Dikarya</taxon>
        <taxon>Ascomycota</taxon>
        <taxon>Saccharomycotina</taxon>
        <taxon>Dipodascomycetes</taxon>
        <taxon>Dipodascales</taxon>
        <taxon>Trichomonascaceae</taxon>
        <taxon>Starmerella</taxon>
    </lineage>
</organism>
<protein>
    <recommendedName>
        <fullName evidence="1 4">Proteasome assembly chaperone 2</fullName>
    </recommendedName>
</protein>
<comment type="caution">
    <text evidence="5">The sequence shown here is derived from an EMBL/GenBank/DDBJ whole genome shotgun (WGS) entry which is preliminary data.</text>
</comment>
<dbReference type="InterPro" id="IPR016562">
    <property type="entry name" value="Proteasome_assmbl_chp_2_euk"/>
</dbReference>
<keyword evidence="6" id="KW-1185">Reference proteome</keyword>
<dbReference type="InterPro" id="IPR038389">
    <property type="entry name" value="PSMG2_sf"/>
</dbReference>
<dbReference type="PANTHER" id="PTHR12970:SF1">
    <property type="entry name" value="PROTEASOME ASSEMBLY CHAPERONE 2"/>
    <property type="match status" value="1"/>
</dbReference>
<evidence type="ECO:0000256" key="3">
    <source>
        <dbReference type="ARBA" id="ARBA00025745"/>
    </source>
</evidence>
<comment type="similarity">
    <text evidence="3 4">Belongs to the PSMG2 family.</text>
</comment>
<proteinExistence type="inferred from homology"/>
<comment type="subunit">
    <text evidence="4">Component of the 20S proteasome chaperone.</text>
</comment>
<accession>A0AAV5RJG4</accession>
<dbReference type="PIRSF" id="PIRSF010044">
    <property type="entry name" value="UCP010044"/>
    <property type="match status" value="1"/>
</dbReference>
<dbReference type="PANTHER" id="PTHR12970">
    <property type="entry name" value="PROTEASOME ASSEMBLY CHAPERONE 2"/>
    <property type="match status" value="1"/>
</dbReference>
<dbReference type="InterPro" id="IPR019151">
    <property type="entry name" value="Proteasome_assmbl_chaperone_2"/>
</dbReference>
<reference evidence="5 6" key="1">
    <citation type="journal article" date="2023" name="Elife">
        <title>Identification of key yeast species and microbe-microbe interactions impacting larval growth of Drosophila in the wild.</title>
        <authorList>
            <person name="Mure A."/>
            <person name="Sugiura Y."/>
            <person name="Maeda R."/>
            <person name="Honda K."/>
            <person name="Sakurai N."/>
            <person name="Takahashi Y."/>
            <person name="Watada M."/>
            <person name="Katoh T."/>
            <person name="Gotoh A."/>
            <person name="Gotoh Y."/>
            <person name="Taniguchi I."/>
            <person name="Nakamura K."/>
            <person name="Hayashi T."/>
            <person name="Katayama T."/>
            <person name="Uemura T."/>
            <person name="Hattori Y."/>
        </authorList>
    </citation>
    <scope>NUCLEOTIDE SEQUENCE [LARGE SCALE GENOMIC DNA]</scope>
    <source>
        <strain evidence="5 6">SB-73</strain>
    </source>
</reference>
<evidence type="ECO:0000256" key="1">
    <source>
        <dbReference type="ARBA" id="ARBA00019186"/>
    </source>
</evidence>
<dbReference type="Gene3D" id="3.40.50.10900">
    <property type="entry name" value="PAC-like subunit"/>
    <property type="match status" value="1"/>
</dbReference>
<dbReference type="Proteomes" id="UP001362899">
    <property type="component" value="Unassembled WGS sequence"/>
</dbReference>
<evidence type="ECO:0000256" key="4">
    <source>
        <dbReference type="PIRNR" id="PIRNR010044"/>
    </source>
</evidence>
<evidence type="ECO:0000256" key="2">
    <source>
        <dbReference type="ARBA" id="ARBA00023186"/>
    </source>
</evidence>
<gene>
    <name evidence="5" type="ORF">DASB73_026620</name>
</gene>
<evidence type="ECO:0000313" key="5">
    <source>
        <dbReference type="EMBL" id="GMM51699.1"/>
    </source>
</evidence>
<dbReference type="Pfam" id="PF09754">
    <property type="entry name" value="PAC2"/>
    <property type="match status" value="1"/>
</dbReference>
<dbReference type="AlphaFoldDB" id="A0AAV5RJG4"/>
<comment type="function">
    <text evidence="4">Involved in 20S proteasome assembly.</text>
</comment>
<keyword evidence="2 4" id="KW-0143">Chaperone</keyword>